<dbReference type="SUPFAM" id="SSF51126">
    <property type="entry name" value="Pectin lyase-like"/>
    <property type="match status" value="1"/>
</dbReference>
<sequence>MITQSSFGHCSFESGLCNGSSTSISLGNSQGDHKSQTQLPLQMSEVFGQAKKLSVMFDVWNSTFRLANMQLFANTPDTAVSLIRSSTFVRLIGVSVSESTNHLCGRSSLTSCSSNDPPAPITRPTQDPSKTIKSHFQETAHIGYGSSSEPVANCQVWIMTCAFSDITTSTGGSAPSISLFRADVFVTDSSFKQCHTTGSSGGSIRLHDKLFVSSSFGDFSATLFNCQFANNTAPEGGHLFVQNFHSLTIAQCTFKDSRSTSDTPLKQENSIHINVNGDCRFDNSTLSNNEGSETGGIRFYQSHTTGTIILTAILFVDNVCTHKTVAQQVTDCAFYNSTAFNNSLFDCFSTSPQPHCGDKNANPVLPDWIGPSITAITQTKRVNGDGNGFEIVLLFQGVFTGTSRKYDVTLEDPDGSEFVAENLSFSKTAGTATSALSNPSTSYLSPSTTYSIVKVERSASQAASNELVFEGDTEPDWTWWHHTSESRAGEMVGMSFTTPAGAALTNIRAELNASNLNEAIVILTVDDILAGLFDLIVFDSLDPLKKEITIGPFSFTSSSTPTTTSHTVLIHPSGELSYGKTYKVKTLSSPTLIVSHSAPSFSVPPKPRFSLLHISSAGSDENEGTEHDPLLTLHATLGRCNTEQNEDWRVEIADWCRIGKQTELGLEQEGLSVVVKGGEGRKIDCTLTDSEQTGEQGDSKEQGMVSVSKNTLSFVDMMFVVTSSRERIGSVFVVGEGGVVWMERCEVMSSETITHRFMTVSKDGEMKGDELQISSMRFGGKGSVISVKEKGRLALSSCSFDGVSFESGGVVVGKTRGQISIASTEFKRCSGRSFGSVIRLVTAGGEVIVTKCEFDSCSTTVALDEQGRRELGGGCVLVEMEEKGRSVSSCRVDLRESSFLGCTLSWRGKRQEDTNMIGGSGHSNSASHHIRRPLPLIEAPLLHPPYSALRPSRHLSSSVVPPSSLPDSLSTLHRPPNTLPTALYHRLSPRHRLTLSLRCFQCFCSNVIVSRHFGNVNLTIQFSKLSTLIQSSHFTPLFPVRLPTTVSFDPA</sequence>
<protein>
    <recommendedName>
        <fullName evidence="4">Right handed beta helix domain-containing protein</fullName>
    </recommendedName>
</protein>
<evidence type="ECO:0000313" key="2">
    <source>
        <dbReference type="EMBL" id="KAK2943205.1"/>
    </source>
</evidence>
<gene>
    <name evidence="2" type="ORF">BLNAU_21885</name>
</gene>
<organism evidence="2 3">
    <name type="scientific">Blattamonas nauphoetae</name>
    <dbReference type="NCBI Taxonomy" id="2049346"/>
    <lineage>
        <taxon>Eukaryota</taxon>
        <taxon>Metamonada</taxon>
        <taxon>Preaxostyla</taxon>
        <taxon>Oxymonadida</taxon>
        <taxon>Blattamonas</taxon>
    </lineage>
</organism>
<dbReference type="EMBL" id="JARBJD010000357">
    <property type="protein sequence ID" value="KAK2943205.1"/>
    <property type="molecule type" value="Genomic_DNA"/>
</dbReference>
<reference evidence="2 3" key="1">
    <citation type="journal article" date="2022" name="bioRxiv">
        <title>Genomics of Preaxostyla Flagellates Illuminates Evolutionary Transitions and the Path Towards Mitochondrial Loss.</title>
        <authorList>
            <person name="Novak L.V.F."/>
            <person name="Treitli S.C."/>
            <person name="Pyrih J."/>
            <person name="Halakuc P."/>
            <person name="Pipaliya S.V."/>
            <person name="Vacek V."/>
            <person name="Brzon O."/>
            <person name="Soukal P."/>
            <person name="Eme L."/>
            <person name="Dacks J.B."/>
            <person name="Karnkowska A."/>
            <person name="Elias M."/>
            <person name="Hampl V."/>
        </authorList>
    </citation>
    <scope>NUCLEOTIDE SEQUENCE [LARGE SCALE GENOMIC DNA]</scope>
    <source>
        <strain evidence="2">NAU3</strain>
        <tissue evidence="2">Gut</tissue>
    </source>
</reference>
<evidence type="ECO:0000256" key="1">
    <source>
        <dbReference type="SAM" id="MobiDB-lite"/>
    </source>
</evidence>
<comment type="caution">
    <text evidence="2">The sequence shown here is derived from an EMBL/GenBank/DDBJ whole genome shotgun (WGS) entry which is preliminary data.</text>
</comment>
<evidence type="ECO:0008006" key="4">
    <source>
        <dbReference type="Google" id="ProtNLM"/>
    </source>
</evidence>
<proteinExistence type="predicted"/>
<accession>A0ABQ9WUP3</accession>
<dbReference type="InterPro" id="IPR011050">
    <property type="entry name" value="Pectin_lyase_fold/virulence"/>
</dbReference>
<name>A0ABQ9WUP3_9EUKA</name>
<keyword evidence="3" id="KW-1185">Reference proteome</keyword>
<feature type="region of interest" description="Disordered" evidence="1">
    <location>
        <begin position="110"/>
        <end position="130"/>
    </location>
</feature>
<dbReference type="Proteomes" id="UP001281761">
    <property type="component" value="Unassembled WGS sequence"/>
</dbReference>
<evidence type="ECO:0000313" key="3">
    <source>
        <dbReference type="Proteomes" id="UP001281761"/>
    </source>
</evidence>